<reference evidence="1 2" key="1">
    <citation type="submission" date="2015-12" db="EMBL/GenBank/DDBJ databases">
        <title>Draft genome of the nematode, Onchocerca flexuosa.</title>
        <authorList>
            <person name="Mitreva M."/>
        </authorList>
    </citation>
    <scope>NUCLEOTIDE SEQUENCE [LARGE SCALE GENOMIC DNA]</scope>
    <source>
        <strain evidence="1">Red Deer</strain>
    </source>
</reference>
<accession>A0A183H6X5</accession>
<protein>
    <submittedName>
        <fullName evidence="3">Ovule protein</fullName>
    </submittedName>
</protein>
<name>A0A183H6X5_9BILA</name>
<dbReference type="WBParaSite" id="OFLC_0000323601-mRNA-1">
    <property type="protein sequence ID" value="OFLC_0000323601-mRNA-1"/>
    <property type="gene ID" value="OFLC_0000323601"/>
</dbReference>
<proteinExistence type="predicted"/>
<keyword evidence="2" id="KW-1185">Reference proteome</keyword>
<evidence type="ECO:0000313" key="2">
    <source>
        <dbReference type="Proteomes" id="UP000242913"/>
    </source>
</evidence>
<gene>
    <name evidence="1" type="ORF">X798_02885</name>
</gene>
<reference evidence="3" key="2">
    <citation type="submission" date="2016-06" db="UniProtKB">
        <authorList>
            <consortium name="WormBaseParasite"/>
        </authorList>
    </citation>
    <scope>IDENTIFICATION</scope>
</reference>
<evidence type="ECO:0000313" key="1">
    <source>
        <dbReference type="EMBL" id="OZC10037.1"/>
    </source>
</evidence>
<dbReference type="Proteomes" id="UP000242913">
    <property type="component" value="Unassembled WGS sequence"/>
</dbReference>
<dbReference type="AlphaFoldDB" id="A0A183H6X5"/>
<organism evidence="3">
    <name type="scientific">Onchocerca flexuosa</name>
    <dbReference type="NCBI Taxonomy" id="387005"/>
    <lineage>
        <taxon>Eukaryota</taxon>
        <taxon>Metazoa</taxon>
        <taxon>Ecdysozoa</taxon>
        <taxon>Nematoda</taxon>
        <taxon>Chromadorea</taxon>
        <taxon>Rhabditida</taxon>
        <taxon>Spirurina</taxon>
        <taxon>Spiruromorpha</taxon>
        <taxon>Filarioidea</taxon>
        <taxon>Onchocercidae</taxon>
        <taxon>Onchocerca</taxon>
    </lineage>
</organism>
<dbReference type="EMBL" id="KZ269989">
    <property type="protein sequence ID" value="OZC10037.1"/>
    <property type="molecule type" value="Genomic_DNA"/>
</dbReference>
<sequence>MAPCSATEFMATETVRGLHEIDIITSVEKEIIQTREMLIWICCFRGFLIPESLIPSSSLCEVSTAI</sequence>
<evidence type="ECO:0000313" key="3">
    <source>
        <dbReference type="WBParaSite" id="OFLC_0000323601-mRNA-1"/>
    </source>
</evidence>